<evidence type="ECO:0000256" key="8">
    <source>
        <dbReference type="ARBA" id="ARBA00022771"/>
    </source>
</evidence>
<dbReference type="GO" id="GO:0008270">
    <property type="term" value="F:zinc ion binding"/>
    <property type="evidence" value="ECO:0007669"/>
    <property type="project" value="UniProtKB-KW"/>
</dbReference>
<dbReference type="GO" id="GO:0016020">
    <property type="term" value="C:membrane"/>
    <property type="evidence" value="ECO:0007669"/>
    <property type="project" value="UniProtKB-SubCell"/>
</dbReference>
<evidence type="ECO:0000256" key="7">
    <source>
        <dbReference type="ARBA" id="ARBA00022729"/>
    </source>
</evidence>
<dbReference type="Pfam" id="PF13639">
    <property type="entry name" value="zf-RING_2"/>
    <property type="match status" value="1"/>
</dbReference>
<keyword evidence="12 18" id="KW-0472">Membrane</keyword>
<evidence type="ECO:0000256" key="19">
    <source>
        <dbReference type="SAM" id="SignalP"/>
    </source>
</evidence>
<evidence type="ECO:0000313" key="22">
    <source>
        <dbReference type="Proteomes" id="UP001630127"/>
    </source>
</evidence>
<comment type="catalytic activity">
    <reaction evidence="16">
        <text>L-seryl-[protein] + ATP = O-phospho-L-seryl-[protein] + ADP + H(+)</text>
        <dbReference type="Rhea" id="RHEA:17989"/>
        <dbReference type="Rhea" id="RHEA-COMP:9863"/>
        <dbReference type="Rhea" id="RHEA-COMP:11604"/>
        <dbReference type="ChEBI" id="CHEBI:15378"/>
        <dbReference type="ChEBI" id="CHEBI:29999"/>
        <dbReference type="ChEBI" id="CHEBI:30616"/>
        <dbReference type="ChEBI" id="CHEBI:83421"/>
        <dbReference type="ChEBI" id="CHEBI:456216"/>
        <dbReference type="EC" id="2.7.11.1"/>
    </reaction>
</comment>
<keyword evidence="9" id="KW-0833">Ubl conjugation pathway</keyword>
<name>A0ABD2ZEL9_9GENT</name>
<dbReference type="InterPro" id="IPR025287">
    <property type="entry name" value="WAK_GUB"/>
</dbReference>
<comment type="catalytic activity">
    <reaction evidence="1">
        <text>S-ubiquitinyl-[E2 ubiquitin-conjugating enzyme]-L-cysteine + [acceptor protein]-L-lysine = [E2 ubiquitin-conjugating enzyme]-L-cysteine + N(6)-ubiquitinyl-[acceptor protein]-L-lysine.</text>
        <dbReference type="EC" id="2.3.2.27"/>
    </reaction>
</comment>
<evidence type="ECO:0000256" key="6">
    <source>
        <dbReference type="ARBA" id="ARBA00022723"/>
    </source>
</evidence>
<comment type="subcellular location">
    <subcellularLocation>
        <location evidence="2">Membrane</location>
        <topology evidence="2">Single-pass membrane protein</topology>
    </subcellularLocation>
</comment>
<dbReference type="CDD" id="cd16461">
    <property type="entry name" value="RING-H2_EL5-like"/>
    <property type="match status" value="1"/>
</dbReference>
<evidence type="ECO:0000256" key="16">
    <source>
        <dbReference type="ARBA" id="ARBA00048679"/>
    </source>
</evidence>
<evidence type="ECO:0000256" key="10">
    <source>
        <dbReference type="ARBA" id="ARBA00022833"/>
    </source>
</evidence>
<evidence type="ECO:0000256" key="9">
    <source>
        <dbReference type="ARBA" id="ARBA00022786"/>
    </source>
</evidence>
<dbReference type="PANTHER" id="PTHR46279">
    <property type="entry name" value="RING/U-BOX SUPERFAMILY PROTEIN"/>
    <property type="match status" value="1"/>
</dbReference>
<evidence type="ECO:0000256" key="18">
    <source>
        <dbReference type="SAM" id="Phobius"/>
    </source>
</evidence>
<gene>
    <name evidence="21" type="ORF">ACH5RR_024188</name>
</gene>
<evidence type="ECO:0000256" key="1">
    <source>
        <dbReference type="ARBA" id="ARBA00000900"/>
    </source>
</evidence>
<evidence type="ECO:0000256" key="4">
    <source>
        <dbReference type="ARBA" id="ARBA00022679"/>
    </source>
</evidence>
<dbReference type="InterPro" id="IPR001841">
    <property type="entry name" value="Znf_RING"/>
</dbReference>
<evidence type="ECO:0000259" key="20">
    <source>
        <dbReference type="PROSITE" id="PS50089"/>
    </source>
</evidence>
<keyword evidence="10" id="KW-0862">Zinc</keyword>
<dbReference type="GO" id="GO:0061630">
    <property type="term" value="F:ubiquitin protein ligase activity"/>
    <property type="evidence" value="ECO:0007669"/>
    <property type="project" value="UniProtKB-EC"/>
</dbReference>
<dbReference type="AlphaFoldDB" id="A0ABD2ZEL9"/>
<dbReference type="InterPro" id="IPR032872">
    <property type="entry name" value="WAK_assoc_C"/>
</dbReference>
<keyword evidence="7 19" id="KW-0732">Signal</keyword>
<dbReference type="Pfam" id="PF14380">
    <property type="entry name" value="WAK_assoc"/>
    <property type="match status" value="1"/>
</dbReference>
<keyword evidence="4" id="KW-0808">Transferase</keyword>
<feature type="transmembrane region" description="Helical" evidence="18">
    <location>
        <begin position="229"/>
        <end position="255"/>
    </location>
</feature>
<dbReference type="Pfam" id="PF13947">
    <property type="entry name" value="GUB_WAK_bind"/>
    <property type="match status" value="1"/>
</dbReference>
<feature type="chain" id="PRO_5044869509" description="RING-type domain-containing protein" evidence="19">
    <location>
        <begin position="21"/>
        <end position="370"/>
    </location>
</feature>
<evidence type="ECO:0000256" key="13">
    <source>
        <dbReference type="ARBA" id="ARBA00023180"/>
    </source>
</evidence>
<dbReference type="InterPro" id="IPR046948">
    <property type="entry name" value="ATL20-22-like"/>
</dbReference>
<keyword evidence="8 17" id="KW-0863">Zinc-finger</keyword>
<dbReference type="Gene3D" id="3.30.40.10">
    <property type="entry name" value="Zinc/RING finger domain, C3HC4 (zinc finger)"/>
    <property type="match status" value="1"/>
</dbReference>
<evidence type="ECO:0000256" key="15">
    <source>
        <dbReference type="ARBA" id="ARBA00047899"/>
    </source>
</evidence>
<evidence type="ECO:0000256" key="17">
    <source>
        <dbReference type="PROSITE-ProRule" id="PRU00175"/>
    </source>
</evidence>
<comment type="caution">
    <text evidence="21">The sequence shown here is derived from an EMBL/GenBank/DDBJ whole genome shotgun (WGS) entry which is preliminary data.</text>
</comment>
<dbReference type="InterPro" id="IPR013083">
    <property type="entry name" value="Znf_RING/FYVE/PHD"/>
</dbReference>
<dbReference type="SMART" id="SM00184">
    <property type="entry name" value="RING"/>
    <property type="match status" value="1"/>
</dbReference>
<dbReference type="Proteomes" id="UP001630127">
    <property type="component" value="Unassembled WGS sequence"/>
</dbReference>
<reference evidence="21 22" key="1">
    <citation type="submission" date="2024-11" db="EMBL/GenBank/DDBJ databases">
        <title>A near-complete genome assembly of Cinchona calisaya.</title>
        <authorList>
            <person name="Lian D.C."/>
            <person name="Zhao X.W."/>
            <person name="Wei L."/>
        </authorList>
    </citation>
    <scope>NUCLEOTIDE SEQUENCE [LARGE SCALE GENOMIC DNA]</scope>
    <source>
        <tissue evidence="21">Nenye</tissue>
    </source>
</reference>
<keyword evidence="11 18" id="KW-1133">Transmembrane helix</keyword>
<comment type="pathway">
    <text evidence="3">Protein modification; protein ubiquitination.</text>
</comment>
<keyword evidence="22" id="KW-1185">Reference proteome</keyword>
<feature type="signal peptide" evidence="19">
    <location>
        <begin position="1"/>
        <end position="20"/>
    </location>
</feature>
<evidence type="ECO:0000256" key="5">
    <source>
        <dbReference type="ARBA" id="ARBA00022692"/>
    </source>
</evidence>
<evidence type="ECO:0000256" key="3">
    <source>
        <dbReference type="ARBA" id="ARBA00004906"/>
    </source>
</evidence>
<feature type="domain" description="RING-type" evidence="20">
    <location>
        <begin position="316"/>
        <end position="358"/>
    </location>
</feature>
<dbReference type="EMBL" id="JBJUIK010000010">
    <property type="protein sequence ID" value="KAL3517286.1"/>
    <property type="molecule type" value="Genomic_DNA"/>
</dbReference>
<dbReference type="PANTHER" id="PTHR46279:SF2">
    <property type="entry name" value="RING-H2 FINGER PROTEIN ATL21A-RELATED"/>
    <property type="match status" value="1"/>
</dbReference>
<dbReference type="PROSITE" id="PS50089">
    <property type="entry name" value="ZF_RING_2"/>
    <property type="match status" value="1"/>
</dbReference>
<organism evidence="21 22">
    <name type="scientific">Cinchona calisaya</name>
    <dbReference type="NCBI Taxonomy" id="153742"/>
    <lineage>
        <taxon>Eukaryota</taxon>
        <taxon>Viridiplantae</taxon>
        <taxon>Streptophyta</taxon>
        <taxon>Embryophyta</taxon>
        <taxon>Tracheophyta</taxon>
        <taxon>Spermatophyta</taxon>
        <taxon>Magnoliopsida</taxon>
        <taxon>eudicotyledons</taxon>
        <taxon>Gunneridae</taxon>
        <taxon>Pentapetalae</taxon>
        <taxon>asterids</taxon>
        <taxon>lamiids</taxon>
        <taxon>Gentianales</taxon>
        <taxon>Rubiaceae</taxon>
        <taxon>Cinchonoideae</taxon>
        <taxon>Cinchoneae</taxon>
        <taxon>Cinchona</taxon>
    </lineage>
</organism>
<keyword evidence="6" id="KW-0479">Metal-binding</keyword>
<evidence type="ECO:0000256" key="12">
    <source>
        <dbReference type="ARBA" id="ARBA00023136"/>
    </source>
</evidence>
<evidence type="ECO:0000256" key="14">
    <source>
        <dbReference type="ARBA" id="ARBA00024209"/>
    </source>
</evidence>
<comment type="catalytic activity">
    <reaction evidence="15">
        <text>L-threonyl-[protein] + ATP = O-phospho-L-threonyl-[protein] + ADP + H(+)</text>
        <dbReference type="Rhea" id="RHEA:46608"/>
        <dbReference type="Rhea" id="RHEA-COMP:11060"/>
        <dbReference type="Rhea" id="RHEA-COMP:11605"/>
        <dbReference type="ChEBI" id="CHEBI:15378"/>
        <dbReference type="ChEBI" id="CHEBI:30013"/>
        <dbReference type="ChEBI" id="CHEBI:30616"/>
        <dbReference type="ChEBI" id="CHEBI:61977"/>
        <dbReference type="ChEBI" id="CHEBI:456216"/>
        <dbReference type="EC" id="2.7.11.1"/>
    </reaction>
</comment>
<accession>A0ABD2ZEL9</accession>
<proteinExistence type="inferred from homology"/>
<keyword evidence="13" id="KW-0325">Glycoprotein</keyword>
<comment type="similarity">
    <text evidence="14">Belongs to the RING-type zinc finger family. ATL subfamily.</text>
</comment>
<sequence>MDSLKVLCGVLFLLFLVIRARNDCPSFDCGYSNFTIRFPFRVGQQPQNCGYPGFDLSCDNQGNSILSLPYSGDFFVRDINYLTQEIQLYDYCLPRQLLNLNLSSSPFKAAYTQNYTFLSCSSDIVRSKFTVIDCLSNSTTSILATPSLTLARAMNMCTILVTSPIPVSWPSENEDGFSAKLNGDLLLSWDLPNCEYCEANGEICGYAKNTTLEISCFDNPGTGGSRSLYIIRIIALSFVVPAITCSMGMSCYICMTDRRGRRRRRENNTAQNSTAATIAPQPTTMVAGLDDSTIETYEKVVLGESGRLPGFHDVSCPICLTDYRPKESIRCIPDCRHCFHADCIDEWLRRNGSCPVCRNSPSPSTLTPNT</sequence>
<dbReference type="SUPFAM" id="SSF57850">
    <property type="entry name" value="RING/U-box"/>
    <property type="match status" value="1"/>
</dbReference>
<evidence type="ECO:0000256" key="11">
    <source>
        <dbReference type="ARBA" id="ARBA00022989"/>
    </source>
</evidence>
<keyword evidence="5 18" id="KW-0812">Transmembrane</keyword>
<protein>
    <recommendedName>
        <fullName evidence="20">RING-type domain-containing protein</fullName>
    </recommendedName>
</protein>
<evidence type="ECO:0000256" key="2">
    <source>
        <dbReference type="ARBA" id="ARBA00004167"/>
    </source>
</evidence>
<evidence type="ECO:0000313" key="21">
    <source>
        <dbReference type="EMBL" id="KAL3517286.1"/>
    </source>
</evidence>